<dbReference type="Gene3D" id="3.40.190.10">
    <property type="entry name" value="Periplasmic binding protein-like II"/>
    <property type="match status" value="1"/>
</dbReference>
<evidence type="ECO:0000313" key="4">
    <source>
        <dbReference type="EMBL" id="GAB96356.1"/>
    </source>
</evidence>
<dbReference type="PIRSF" id="PIRSF002741">
    <property type="entry name" value="MppA"/>
    <property type="match status" value="1"/>
</dbReference>
<evidence type="ECO:0000256" key="1">
    <source>
        <dbReference type="SAM" id="MobiDB-lite"/>
    </source>
</evidence>
<feature type="domain" description="Solute-binding protein family 5" evidence="3">
    <location>
        <begin position="97"/>
        <end position="487"/>
    </location>
</feature>
<dbReference type="GO" id="GO:0015833">
    <property type="term" value="P:peptide transport"/>
    <property type="evidence" value="ECO:0007669"/>
    <property type="project" value="TreeGrafter"/>
</dbReference>
<protein>
    <submittedName>
        <fullName evidence="4">Putative peptide ABC transporter substrate-binding protein</fullName>
    </submittedName>
</protein>
<feature type="chain" id="PRO_5039152805" evidence="2">
    <location>
        <begin position="25"/>
        <end position="579"/>
    </location>
</feature>
<feature type="region of interest" description="Disordered" evidence="1">
    <location>
        <begin position="94"/>
        <end position="114"/>
    </location>
</feature>
<dbReference type="SUPFAM" id="SSF53850">
    <property type="entry name" value="Periplasmic binding protein-like II"/>
    <property type="match status" value="1"/>
</dbReference>
<dbReference type="Pfam" id="PF00496">
    <property type="entry name" value="SBP_bac_5"/>
    <property type="match status" value="1"/>
</dbReference>
<dbReference type="PANTHER" id="PTHR30290">
    <property type="entry name" value="PERIPLASMIC BINDING COMPONENT OF ABC TRANSPORTER"/>
    <property type="match status" value="1"/>
</dbReference>
<comment type="caution">
    <text evidence="4">The sequence shown here is derived from an EMBL/GenBank/DDBJ whole genome shotgun (WGS) entry which is preliminary data.</text>
</comment>
<name>K6WRC6_9MICO</name>
<dbReference type="CDD" id="cd08506">
    <property type="entry name" value="PBP2_clavulanate_OppA2"/>
    <property type="match status" value="1"/>
</dbReference>
<dbReference type="GO" id="GO:1904680">
    <property type="term" value="F:peptide transmembrane transporter activity"/>
    <property type="evidence" value="ECO:0007669"/>
    <property type="project" value="TreeGrafter"/>
</dbReference>
<evidence type="ECO:0000259" key="3">
    <source>
        <dbReference type="Pfam" id="PF00496"/>
    </source>
</evidence>
<dbReference type="Gene3D" id="3.10.105.10">
    <property type="entry name" value="Dipeptide-binding Protein, Domain 3"/>
    <property type="match status" value="1"/>
</dbReference>
<evidence type="ECO:0000256" key="2">
    <source>
        <dbReference type="SAM" id="SignalP"/>
    </source>
</evidence>
<dbReference type="GO" id="GO:0043190">
    <property type="term" value="C:ATP-binding cassette (ABC) transporter complex"/>
    <property type="evidence" value="ECO:0007669"/>
    <property type="project" value="InterPro"/>
</dbReference>
<sequence length="579" mass="61946">MPKNTRVFALLAAAAITLPLAACGGGSTSDAGGGGGTAQSGEAGGKGGTLNYLTKRNAEHLDPQRMYIGRDLSNMGRLVYRSLVQFPVTEDAKQASTPVPDLATDTGKSEQGGKQWSFTLKDGVRWQDGKDVTCDDVKYGLARSFATDIITGGPNYALGLLDVPKGSDGLPAYNGPYKKAGQADFDKAVTCSGKTITYHFNKPWPDFPLAIASLRVFDPYRADQDKGDKSNYAVFANGPYKLDGTWQKGSGGTFVRNDQYDPATDGVRKALPDKIVFTEGLTDEVVAQRLISDSGDDKNAVSDRRLPPAFYSQVQGPVAERSANPESPYVDYLLPNFNRIKDPKVRQALLLATNKKAYQEANGGDKAYADAQSIVNPSLIGYHANPAYGGNPQGDPAAAKALLTEAGVQMPYPLKYTYSGGTPTTDNAAAALKQTWDAAGFNTTLEPLSDTYYDVIQNPAKDSDVYWGGWGADWPSMSTVIPALFDSRINLTPKSNGQDYGNYKSDAVNKLFDEAAAQSDVTAQAAKLVEADTQLGKDVAYIPLGVQKFYFVYGSNITGYVNNPAVSMYPDLGAIGVKS</sequence>
<dbReference type="Proteomes" id="UP000008366">
    <property type="component" value="Unassembled WGS sequence"/>
</dbReference>
<dbReference type="RefSeq" id="WP_006592888.1">
    <property type="nucleotide sequence ID" value="NZ_BAHD01000035.1"/>
</dbReference>
<dbReference type="OrthoDB" id="5240629at2"/>
<dbReference type="GO" id="GO:0042597">
    <property type="term" value="C:periplasmic space"/>
    <property type="evidence" value="ECO:0007669"/>
    <property type="project" value="UniProtKB-ARBA"/>
</dbReference>
<gene>
    <name evidence="4" type="ORF">KILIM_035_00450</name>
</gene>
<reference evidence="4 5" key="1">
    <citation type="submission" date="2012-08" db="EMBL/GenBank/DDBJ databases">
        <title>Whole genome shotgun sequence of Kineosphaera limosa NBRC 100340.</title>
        <authorList>
            <person name="Yoshida I."/>
            <person name="Isaki S."/>
            <person name="Hosoyama A."/>
            <person name="Tsuchikane K."/>
            <person name="Katsumata H."/>
            <person name="Ando Y."/>
            <person name="Ohji S."/>
            <person name="Hamada M."/>
            <person name="Tamura T."/>
            <person name="Yamazoe A."/>
            <person name="Yamazaki S."/>
            <person name="Fujita N."/>
        </authorList>
    </citation>
    <scope>NUCLEOTIDE SEQUENCE [LARGE SCALE GENOMIC DNA]</scope>
    <source>
        <strain evidence="4 5">NBRC 100340</strain>
    </source>
</reference>
<organism evidence="4 5">
    <name type="scientific">Kineosphaera limosa NBRC 100340</name>
    <dbReference type="NCBI Taxonomy" id="1184609"/>
    <lineage>
        <taxon>Bacteria</taxon>
        <taxon>Bacillati</taxon>
        <taxon>Actinomycetota</taxon>
        <taxon>Actinomycetes</taxon>
        <taxon>Micrococcales</taxon>
        <taxon>Dermatophilaceae</taxon>
        <taxon>Kineosphaera</taxon>
    </lineage>
</organism>
<keyword evidence="2" id="KW-0732">Signal</keyword>
<dbReference type="PANTHER" id="PTHR30290:SF83">
    <property type="entry name" value="ABC TRANSPORTER SUBSTRATE-BINDING PROTEIN"/>
    <property type="match status" value="1"/>
</dbReference>
<dbReference type="eggNOG" id="COG0747">
    <property type="taxonomic scope" value="Bacteria"/>
</dbReference>
<proteinExistence type="predicted"/>
<dbReference type="STRING" id="1184609.KILIM_035_00450"/>
<dbReference type="InterPro" id="IPR000914">
    <property type="entry name" value="SBP_5_dom"/>
</dbReference>
<feature type="region of interest" description="Disordered" evidence="1">
    <location>
        <begin position="29"/>
        <end position="49"/>
    </location>
</feature>
<feature type="signal peptide" evidence="2">
    <location>
        <begin position="1"/>
        <end position="24"/>
    </location>
</feature>
<dbReference type="EMBL" id="BAHD01000035">
    <property type="protein sequence ID" value="GAB96356.1"/>
    <property type="molecule type" value="Genomic_DNA"/>
</dbReference>
<dbReference type="AlphaFoldDB" id="K6WRC6"/>
<keyword evidence="5" id="KW-1185">Reference proteome</keyword>
<dbReference type="InterPro" id="IPR030678">
    <property type="entry name" value="Peptide/Ni-bd"/>
</dbReference>
<feature type="compositionally biased region" description="Gly residues" evidence="1">
    <location>
        <begin position="29"/>
        <end position="48"/>
    </location>
</feature>
<evidence type="ECO:0000313" key="5">
    <source>
        <dbReference type="Proteomes" id="UP000008366"/>
    </source>
</evidence>
<accession>K6WRC6</accession>
<dbReference type="InterPro" id="IPR039424">
    <property type="entry name" value="SBP_5"/>
</dbReference>